<organism evidence="1">
    <name type="scientific">Dictyoglomus turgidum</name>
    <dbReference type="NCBI Taxonomy" id="513050"/>
    <lineage>
        <taxon>Bacteria</taxon>
        <taxon>Pseudomonadati</taxon>
        <taxon>Dictyoglomota</taxon>
        <taxon>Dictyoglomia</taxon>
        <taxon>Dictyoglomales</taxon>
        <taxon>Dictyoglomaceae</taxon>
        <taxon>Dictyoglomus</taxon>
    </lineage>
</organism>
<comment type="caution">
    <text evidence="1">The sequence shown here is derived from an EMBL/GenBank/DDBJ whole genome shotgun (WGS) entry which is preliminary data.</text>
</comment>
<reference evidence="1" key="1">
    <citation type="journal article" date="2020" name="mSystems">
        <title>Genome- and Community-Level Interaction Insights into Carbon Utilization and Element Cycling Functions of Hydrothermarchaeota in Hydrothermal Sediment.</title>
        <authorList>
            <person name="Zhou Z."/>
            <person name="Liu Y."/>
            <person name="Xu W."/>
            <person name="Pan J."/>
            <person name="Luo Z.H."/>
            <person name="Li M."/>
        </authorList>
    </citation>
    <scope>NUCLEOTIDE SEQUENCE [LARGE SCALE GENOMIC DNA]</scope>
    <source>
        <strain evidence="1">SpSt-751</strain>
    </source>
</reference>
<accession>A0A7C3WSE4</accession>
<gene>
    <name evidence="1" type="ORF">ENV35_03835</name>
</gene>
<dbReference type="AlphaFoldDB" id="A0A7C3WSE4"/>
<sequence>MDYYELLKKNSVEDSIEAESKLFSEFLVYKKKIKHNRPIAIRDFFGIIYDKNDLEVSKGFDKPKKITFDNLISELEVIGKRKKTGGDFSTLEFKIGNDLLCTMQGPFTLWTISWLCTSSSHWDEGIYLIFLDGDLITHVSWRLPVRDFLTIFKKGK</sequence>
<evidence type="ECO:0000313" key="1">
    <source>
        <dbReference type="EMBL" id="HGB30989.1"/>
    </source>
</evidence>
<protein>
    <submittedName>
        <fullName evidence="1">Uncharacterized protein</fullName>
    </submittedName>
</protein>
<name>A0A7C3WSE4_9BACT</name>
<dbReference type="EMBL" id="DTGA01000091">
    <property type="protein sequence ID" value="HGB30989.1"/>
    <property type="molecule type" value="Genomic_DNA"/>
</dbReference>
<proteinExistence type="predicted"/>